<dbReference type="Proteomes" id="UP001515480">
    <property type="component" value="Unassembled WGS sequence"/>
</dbReference>
<dbReference type="InterPro" id="IPR011992">
    <property type="entry name" value="EF-hand-dom_pair"/>
</dbReference>
<protein>
    <recommendedName>
        <fullName evidence="5">EF-hand domain-containing protein</fullName>
    </recommendedName>
</protein>
<reference evidence="6 7" key="1">
    <citation type="journal article" date="2024" name="Science">
        <title>Giant polyketide synthase enzymes in the biosynthesis of giant marine polyether toxins.</title>
        <authorList>
            <person name="Fallon T.R."/>
            <person name="Shende V.V."/>
            <person name="Wierzbicki I.H."/>
            <person name="Pendleton A.L."/>
            <person name="Watervoot N.F."/>
            <person name="Auber R.P."/>
            <person name="Gonzalez D.J."/>
            <person name="Wisecaver J.H."/>
            <person name="Moore B.S."/>
        </authorList>
    </citation>
    <scope>NUCLEOTIDE SEQUENCE [LARGE SCALE GENOMIC DNA]</scope>
    <source>
        <strain evidence="6 7">12B1</strain>
    </source>
</reference>
<dbReference type="InterPro" id="IPR002048">
    <property type="entry name" value="EF_hand_dom"/>
</dbReference>
<feature type="region of interest" description="Disordered" evidence="4">
    <location>
        <begin position="128"/>
        <end position="150"/>
    </location>
</feature>
<proteinExistence type="predicted"/>
<dbReference type="SUPFAM" id="SSF47473">
    <property type="entry name" value="EF-hand"/>
    <property type="match status" value="1"/>
</dbReference>
<feature type="domain" description="EF-hand" evidence="5">
    <location>
        <begin position="250"/>
        <end position="282"/>
    </location>
</feature>
<feature type="compositionally biased region" description="Basic and acidic residues" evidence="4">
    <location>
        <begin position="8"/>
        <end position="71"/>
    </location>
</feature>
<dbReference type="AlphaFoldDB" id="A0AB34J852"/>
<keyword evidence="1" id="KW-0479">Metal-binding</keyword>
<name>A0AB34J852_PRYPA</name>
<organism evidence="6 7">
    <name type="scientific">Prymnesium parvum</name>
    <name type="common">Toxic golden alga</name>
    <dbReference type="NCBI Taxonomy" id="97485"/>
    <lineage>
        <taxon>Eukaryota</taxon>
        <taxon>Haptista</taxon>
        <taxon>Haptophyta</taxon>
        <taxon>Prymnesiophyceae</taxon>
        <taxon>Prymnesiales</taxon>
        <taxon>Prymnesiaceae</taxon>
        <taxon>Prymnesium</taxon>
    </lineage>
</organism>
<evidence type="ECO:0000256" key="4">
    <source>
        <dbReference type="SAM" id="MobiDB-lite"/>
    </source>
</evidence>
<evidence type="ECO:0000313" key="6">
    <source>
        <dbReference type="EMBL" id="KAL1515888.1"/>
    </source>
</evidence>
<sequence length="283" mass="32294">MPPLSPAELERRREENIRKKEEERHKKVEEIKAKKAVKSAERATEREKQERAKQAEEARRNELKEKEKKRAARIAEIEAERAKKAQSESKTKTSGVKYPKKDVLELKAVFDSYDDSKDGKISLREFTASMAKNKKPSSTSSRDGKRDEGISLADMGESLFREMDVDGSGEVTFSELLKLMYPYATAHELEVMAKWVAPEKPPEPEKVQELSSSQRTEMKQMFALYDKDKSGTISKAELHQALQKTGLSREDIKELFDNADTSGDDSINLEEFMELMESTGMYS</sequence>
<dbReference type="InterPro" id="IPR018247">
    <property type="entry name" value="EF_Hand_1_Ca_BS"/>
</dbReference>
<dbReference type="InterPro" id="IPR039647">
    <property type="entry name" value="EF_hand_pair_protein_CML-like"/>
</dbReference>
<keyword evidence="7" id="KW-1185">Reference proteome</keyword>
<evidence type="ECO:0000256" key="2">
    <source>
        <dbReference type="ARBA" id="ARBA00022737"/>
    </source>
</evidence>
<comment type="caution">
    <text evidence="6">The sequence shown here is derived from an EMBL/GenBank/DDBJ whole genome shotgun (WGS) entry which is preliminary data.</text>
</comment>
<evidence type="ECO:0000313" key="7">
    <source>
        <dbReference type="Proteomes" id="UP001515480"/>
    </source>
</evidence>
<keyword evidence="3" id="KW-0106">Calcium</keyword>
<accession>A0AB34J852</accession>
<dbReference type="SMART" id="SM00054">
    <property type="entry name" value="EFh"/>
    <property type="match status" value="4"/>
</dbReference>
<dbReference type="Pfam" id="PF13499">
    <property type="entry name" value="EF-hand_7"/>
    <property type="match status" value="2"/>
</dbReference>
<keyword evidence="2" id="KW-0677">Repeat</keyword>
<evidence type="ECO:0000256" key="1">
    <source>
        <dbReference type="ARBA" id="ARBA00022723"/>
    </source>
</evidence>
<dbReference type="PANTHER" id="PTHR10891">
    <property type="entry name" value="EF-HAND CALCIUM-BINDING DOMAIN CONTAINING PROTEIN"/>
    <property type="match status" value="1"/>
</dbReference>
<dbReference type="Gene3D" id="1.10.238.10">
    <property type="entry name" value="EF-hand"/>
    <property type="match status" value="2"/>
</dbReference>
<evidence type="ECO:0000259" key="5">
    <source>
        <dbReference type="PROSITE" id="PS50222"/>
    </source>
</evidence>
<feature type="region of interest" description="Disordered" evidence="4">
    <location>
        <begin position="1"/>
        <end position="71"/>
    </location>
</feature>
<dbReference type="GO" id="GO:0005509">
    <property type="term" value="F:calcium ion binding"/>
    <property type="evidence" value="ECO:0007669"/>
    <property type="project" value="InterPro"/>
</dbReference>
<feature type="domain" description="EF-hand" evidence="5">
    <location>
        <begin position="213"/>
        <end position="248"/>
    </location>
</feature>
<dbReference type="CDD" id="cd00051">
    <property type="entry name" value="EFh"/>
    <property type="match status" value="1"/>
</dbReference>
<dbReference type="PROSITE" id="PS00018">
    <property type="entry name" value="EF_HAND_1"/>
    <property type="match status" value="4"/>
</dbReference>
<feature type="domain" description="EF-hand" evidence="5">
    <location>
        <begin position="101"/>
        <end position="136"/>
    </location>
</feature>
<dbReference type="EMBL" id="JBGBPQ010000011">
    <property type="protein sequence ID" value="KAL1515888.1"/>
    <property type="molecule type" value="Genomic_DNA"/>
</dbReference>
<feature type="domain" description="EF-hand" evidence="5">
    <location>
        <begin position="151"/>
        <end position="186"/>
    </location>
</feature>
<evidence type="ECO:0000256" key="3">
    <source>
        <dbReference type="ARBA" id="ARBA00022837"/>
    </source>
</evidence>
<gene>
    <name evidence="6" type="ORF">AB1Y20_002503</name>
</gene>
<dbReference type="PROSITE" id="PS50222">
    <property type="entry name" value="EF_HAND_2"/>
    <property type="match status" value="4"/>
</dbReference>